<dbReference type="InterPro" id="IPR034746">
    <property type="entry name" value="POTRA"/>
</dbReference>
<evidence type="ECO:0000256" key="5">
    <source>
        <dbReference type="ARBA" id="ARBA00023237"/>
    </source>
</evidence>
<keyword evidence="5" id="KW-0998">Cell outer membrane</keyword>
<name>A0A383DK20_9ZZZZ</name>
<keyword evidence="2" id="KW-0812">Transmembrane</keyword>
<evidence type="ECO:0000256" key="1">
    <source>
        <dbReference type="ARBA" id="ARBA00004370"/>
    </source>
</evidence>
<dbReference type="Pfam" id="PF07244">
    <property type="entry name" value="POTRA"/>
    <property type="match status" value="2"/>
</dbReference>
<keyword evidence="3" id="KW-0732">Signal</keyword>
<reference evidence="7" key="1">
    <citation type="submission" date="2018-05" db="EMBL/GenBank/DDBJ databases">
        <authorList>
            <person name="Lanie J.A."/>
            <person name="Ng W.-L."/>
            <person name="Kazmierczak K.M."/>
            <person name="Andrzejewski T.M."/>
            <person name="Davidsen T.M."/>
            <person name="Wayne K.J."/>
            <person name="Tettelin H."/>
            <person name="Glass J.I."/>
            <person name="Rusch D."/>
            <person name="Podicherti R."/>
            <person name="Tsui H.-C.T."/>
            <person name="Winkler M.E."/>
        </authorList>
    </citation>
    <scope>NUCLEOTIDE SEQUENCE</scope>
</reference>
<evidence type="ECO:0000313" key="7">
    <source>
        <dbReference type="EMBL" id="SVE44660.1"/>
    </source>
</evidence>
<dbReference type="GO" id="GO:0019867">
    <property type="term" value="C:outer membrane"/>
    <property type="evidence" value="ECO:0007669"/>
    <property type="project" value="InterPro"/>
</dbReference>
<protein>
    <recommendedName>
        <fullName evidence="6">POTRA domain-containing protein</fullName>
    </recommendedName>
</protein>
<dbReference type="InterPro" id="IPR010827">
    <property type="entry name" value="BamA/TamA_POTRA"/>
</dbReference>
<evidence type="ECO:0000256" key="4">
    <source>
        <dbReference type="ARBA" id="ARBA00023136"/>
    </source>
</evidence>
<accession>A0A383DK20</accession>
<proteinExistence type="predicted"/>
<organism evidence="7">
    <name type="scientific">marine metagenome</name>
    <dbReference type="NCBI Taxonomy" id="408172"/>
    <lineage>
        <taxon>unclassified sequences</taxon>
        <taxon>metagenomes</taxon>
        <taxon>ecological metagenomes</taxon>
    </lineage>
</organism>
<evidence type="ECO:0000259" key="6">
    <source>
        <dbReference type="PROSITE" id="PS51779"/>
    </source>
</evidence>
<dbReference type="InterPro" id="IPR039910">
    <property type="entry name" value="D15-like"/>
</dbReference>
<dbReference type="EMBL" id="UINC01217872">
    <property type="protein sequence ID" value="SVE44660.1"/>
    <property type="molecule type" value="Genomic_DNA"/>
</dbReference>
<keyword evidence="4" id="KW-0472">Membrane</keyword>
<feature type="non-terminal residue" evidence="7">
    <location>
        <position position="235"/>
    </location>
</feature>
<sequence length="235" mass="26415">TLGEVHIVGDFPGSEDQALRTVALQEGEVFKASHLREDVFRLTGYFSNFGFAFVNVEPETQVEQDDSVVNISYRVDKGPEVYVDRIDIAGNTKTRDKVIRRELRVREQSKFNATGIEHSRARVSRLGFFQDVNIATRRGARSDLLNVLVDVKEAQTGAFSVGAGFNTATSLIGSARIQETNLMGYGHQFIISGSMGSRYRNSTLSWTNPYVMDTHLTLGVELFDWRFAFEDFDRA</sequence>
<dbReference type="AlphaFoldDB" id="A0A383DK20"/>
<evidence type="ECO:0000256" key="2">
    <source>
        <dbReference type="ARBA" id="ARBA00022692"/>
    </source>
</evidence>
<dbReference type="PANTHER" id="PTHR12815">
    <property type="entry name" value="SORTING AND ASSEMBLY MACHINERY SAMM50 PROTEIN FAMILY MEMBER"/>
    <property type="match status" value="1"/>
</dbReference>
<dbReference type="Gene3D" id="2.40.160.50">
    <property type="entry name" value="membrane protein fhac: a member of the omp85/tpsb transporter family"/>
    <property type="match status" value="1"/>
</dbReference>
<dbReference type="PROSITE" id="PS51779">
    <property type="entry name" value="POTRA"/>
    <property type="match status" value="1"/>
</dbReference>
<dbReference type="PANTHER" id="PTHR12815:SF47">
    <property type="entry name" value="TRANSLOCATION AND ASSEMBLY MODULE SUBUNIT TAMA"/>
    <property type="match status" value="1"/>
</dbReference>
<evidence type="ECO:0000256" key="3">
    <source>
        <dbReference type="ARBA" id="ARBA00022729"/>
    </source>
</evidence>
<feature type="domain" description="POTRA" evidence="6">
    <location>
        <begin position="81"/>
        <end position="154"/>
    </location>
</feature>
<feature type="non-terminal residue" evidence="7">
    <location>
        <position position="1"/>
    </location>
</feature>
<comment type="subcellular location">
    <subcellularLocation>
        <location evidence="1">Membrane</location>
    </subcellularLocation>
</comment>
<dbReference type="Gene3D" id="3.10.20.310">
    <property type="entry name" value="membrane protein fhac"/>
    <property type="match status" value="2"/>
</dbReference>
<gene>
    <name evidence="7" type="ORF">METZ01_LOCUS497514</name>
</gene>